<comment type="subcellular location">
    <subcellularLocation>
        <location evidence="1">Cytoplasm</location>
    </subcellularLocation>
</comment>
<comment type="catalytic activity">
    <reaction evidence="6">
        <text>N-terminal L-methionyl-L-seryl-[protein] + acetyl-CoA = N-terminal N(alpha)-acetyl-L-methionyl-L-seryl-[protein] + CoA + H(+)</text>
        <dbReference type="Rhea" id="RHEA:50568"/>
        <dbReference type="Rhea" id="RHEA-COMP:12728"/>
        <dbReference type="Rhea" id="RHEA-COMP:12729"/>
        <dbReference type="ChEBI" id="CHEBI:15378"/>
        <dbReference type="ChEBI" id="CHEBI:57287"/>
        <dbReference type="ChEBI" id="CHEBI:57288"/>
        <dbReference type="ChEBI" id="CHEBI:133400"/>
        <dbReference type="ChEBI" id="CHEBI:133401"/>
        <dbReference type="EC" id="2.3.1.258"/>
    </reaction>
</comment>
<keyword evidence="17" id="KW-1185">Reference proteome</keyword>
<gene>
    <name evidence="16" type="ORF">L9F63_025752</name>
</gene>
<comment type="catalytic activity">
    <reaction evidence="11">
        <text>N-terminal L-methionyl-L-alanyl-[protein] + acetyl-CoA = N-terminal N(alpha)-acetyl-L-methionyl-L-alanyl-[protein] + CoA + H(+)</text>
        <dbReference type="Rhea" id="RHEA:50564"/>
        <dbReference type="Rhea" id="RHEA-COMP:12726"/>
        <dbReference type="Rhea" id="RHEA-COMP:12727"/>
        <dbReference type="ChEBI" id="CHEBI:15378"/>
        <dbReference type="ChEBI" id="CHEBI:57287"/>
        <dbReference type="ChEBI" id="CHEBI:57288"/>
        <dbReference type="ChEBI" id="CHEBI:133398"/>
        <dbReference type="ChEBI" id="CHEBI:133399"/>
        <dbReference type="EC" id="2.3.1.258"/>
    </reaction>
</comment>
<comment type="catalytic activity">
    <reaction evidence="8">
        <text>N-terminal L-methionyl-L-phenylalanyl-[protein] + acetyl-CoA = N-terminal N(alpha)-acetyl-L-methionyl-L-phenylalanyl-[protein] + CoA + H(+)</text>
        <dbReference type="Rhea" id="RHEA:50528"/>
        <dbReference type="Rhea" id="RHEA-COMP:12715"/>
        <dbReference type="Rhea" id="RHEA-COMP:12716"/>
        <dbReference type="ChEBI" id="CHEBI:15378"/>
        <dbReference type="ChEBI" id="CHEBI:57287"/>
        <dbReference type="ChEBI" id="CHEBI:57288"/>
        <dbReference type="ChEBI" id="CHEBI:133382"/>
        <dbReference type="ChEBI" id="CHEBI:133383"/>
        <dbReference type="EC" id="2.3.1.258"/>
    </reaction>
</comment>
<organism evidence="16 17">
    <name type="scientific">Diploptera punctata</name>
    <name type="common">Pacific beetle cockroach</name>
    <dbReference type="NCBI Taxonomy" id="6984"/>
    <lineage>
        <taxon>Eukaryota</taxon>
        <taxon>Metazoa</taxon>
        <taxon>Ecdysozoa</taxon>
        <taxon>Arthropoda</taxon>
        <taxon>Hexapoda</taxon>
        <taxon>Insecta</taxon>
        <taxon>Pterygota</taxon>
        <taxon>Neoptera</taxon>
        <taxon>Polyneoptera</taxon>
        <taxon>Dictyoptera</taxon>
        <taxon>Blattodea</taxon>
        <taxon>Blaberoidea</taxon>
        <taxon>Blaberidae</taxon>
        <taxon>Diplopterinae</taxon>
        <taxon>Diploptera</taxon>
    </lineage>
</organism>
<evidence type="ECO:0000256" key="5">
    <source>
        <dbReference type="ARBA" id="ARBA00039121"/>
    </source>
</evidence>
<evidence type="ECO:0000256" key="3">
    <source>
        <dbReference type="ARBA" id="ARBA00022679"/>
    </source>
</evidence>
<dbReference type="CDD" id="cd04301">
    <property type="entry name" value="NAT_SF"/>
    <property type="match status" value="1"/>
</dbReference>
<dbReference type="AlphaFoldDB" id="A0AAD7Z809"/>
<dbReference type="PROSITE" id="PS51186">
    <property type="entry name" value="GNAT"/>
    <property type="match status" value="1"/>
</dbReference>
<protein>
    <recommendedName>
        <fullName evidence="5">N-terminal methionine N(alpha)-acetyltransferase NatE</fullName>
        <ecNumber evidence="5">2.3.1.258</ecNumber>
    </recommendedName>
</protein>
<dbReference type="GO" id="GO:0120518">
    <property type="term" value="F:protein N-terminal-methionine acetyltransferase activity"/>
    <property type="evidence" value="ECO:0007669"/>
    <property type="project" value="UniProtKB-EC"/>
</dbReference>
<evidence type="ECO:0000256" key="8">
    <source>
        <dbReference type="ARBA" id="ARBA00048490"/>
    </source>
</evidence>
<feature type="compositionally biased region" description="Basic and acidic residues" evidence="14">
    <location>
        <begin position="111"/>
        <end position="143"/>
    </location>
</feature>
<sequence length="155" mass="18447">YSLGAVCCRIDTSENSRRLYIMTLGCLYPYRRLGIGSKMVEHVLKYVHADGNFDSIFLHVQVNNEGAIDFYKKFGFEIVETKEHYYKRIEPADAHVLQKTLRPKLMNGDAKLSEEKKDKRRRVSSDRHNISRQRKDLYEERPRKCQFFNQKKIRK</sequence>
<dbReference type="EC" id="2.3.1.258" evidence="5"/>
<evidence type="ECO:0000256" key="1">
    <source>
        <dbReference type="ARBA" id="ARBA00004496"/>
    </source>
</evidence>
<dbReference type="GO" id="GO:0031415">
    <property type="term" value="C:NatA complex"/>
    <property type="evidence" value="ECO:0007669"/>
    <property type="project" value="TreeGrafter"/>
</dbReference>
<dbReference type="PANTHER" id="PTHR42919:SF8">
    <property type="entry name" value="N-ALPHA-ACETYLTRANSFERASE 50"/>
    <property type="match status" value="1"/>
</dbReference>
<comment type="catalytic activity">
    <reaction evidence="10">
        <text>N-terminal L-methionyl-L-valyl-[protein] + acetyl-CoA = N-terminal N(alpha)-acetyl-L-methionyl-L-valyl-[protein] + CoA + H(+)</text>
        <dbReference type="Rhea" id="RHEA:50572"/>
        <dbReference type="Rhea" id="RHEA-COMP:12730"/>
        <dbReference type="Rhea" id="RHEA-COMP:12731"/>
        <dbReference type="ChEBI" id="CHEBI:15378"/>
        <dbReference type="ChEBI" id="CHEBI:57287"/>
        <dbReference type="ChEBI" id="CHEBI:57288"/>
        <dbReference type="ChEBI" id="CHEBI:133402"/>
        <dbReference type="ChEBI" id="CHEBI:133403"/>
        <dbReference type="EC" id="2.3.1.258"/>
    </reaction>
</comment>
<comment type="catalytic activity">
    <reaction evidence="13">
        <text>N-terminal L-methionyl-L-threonyl-[protein] + acetyl-CoA = N-terminal N(alpha)-acetyl-L-methionyl-L-threonyl-[protein] + CoA + H(+)</text>
        <dbReference type="Rhea" id="RHEA:50576"/>
        <dbReference type="Rhea" id="RHEA-COMP:12732"/>
        <dbReference type="Rhea" id="RHEA-COMP:12733"/>
        <dbReference type="ChEBI" id="CHEBI:15378"/>
        <dbReference type="ChEBI" id="CHEBI:57287"/>
        <dbReference type="ChEBI" id="CHEBI:57288"/>
        <dbReference type="ChEBI" id="CHEBI:133404"/>
        <dbReference type="ChEBI" id="CHEBI:133405"/>
        <dbReference type="EC" id="2.3.1.258"/>
    </reaction>
</comment>
<evidence type="ECO:0000313" key="17">
    <source>
        <dbReference type="Proteomes" id="UP001233999"/>
    </source>
</evidence>
<keyword evidence="3" id="KW-0808">Transferase</keyword>
<dbReference type="Gene3D" id="3.40.630.30">
    <property type="match status" value="1"/>
</dbReference>
<dbReference type="FunFam" id="3.40.630.30:FF:000078">
    <property type="entry name" value="N-alpha-acetyltransferase 50"/>
    <property type="match status" value="1"/>
</dbReference>
<name>A0AAD7Z809_DIPPU</name>
<dbReference type="InterPro" id="IPR000182">
    <property type="entry name" value="GNAT_dom"/>
</dbReference>
<evidence type="ECO:0000259" key="15">
    <source>
        <dbReference type="PROSITE" id="PS51186"/>
    </source>
</evidence>
<comment type="caution">
    <text evidence="16">The sequence shown here is derived from an EMBL/GenBank/DDBJ whole genome shotgun (WGS) entry which is preliminary data.</text>
</comment>
<dbReference type="GO" id="GO:0007064">
    <property type="term" value="P:mitotic sister chromatid cohesion"/>
    <property type="evidence" value="ECO:0007669"/>
    <property type="project" value="TreeGrafter"/>
</dbReference>
<reference evidence="16" key="2">
    <citation type="submission" date="2023-05" db="EMBL/GenBank/DDBJ databases">
        <authorList>
            <person name="Fouks B."/>
        </authorList>
    </citation>
    <scope>NUCLEOTIDE SEQUENCE</scope>
    <source>
        <strain evidence="16">Stay&amp;Tobe</strain>
        <tissue evidence="16">Testes</tissue>
    </source>
</reference>
<evidence type="ECO:0000256" key="11">
    <source>
        <dbReference type="ARBA" id="ARBA00049002"/>
    </source>
</evidence>
<dbReference type="Proteomes" id="UP001233999">
    <property type="component" value="Unassembled WGS sequence"/>
</dbReference>
<comment type="catalytic activity">
    <reaction evidence="7">
        <text>N-terminal L-methionyl-L-tyrosyl-[protein] + acetyl-CoA = N-terminal N(alpha)-acetyl-L-methionyl-L-tyrosyl-[protein] + CoA + H(+)</text>
        <dbReference type="Rhea" id="RHEA:50532"/>
        <dbReference type="Rhea" id="RHEA-COMP:12717"/>
        <dbReference type="Rhea" id="RHEA-COMP:12718"/>
        <dbReference type="ChEBI" id="CHEBI:15378"/>
        <dbReference type="ChEBI" id="CHEBI:57287"/>
        <dbReference type="ChEBI" id="CHEBI:57288"/>
        <dbReference type="ChEBI" id="CHEBI:133384"/>
        <dbReference type="ChEBI" id="CHEBI:133385"/>
        <dbReference type="EC" id="2.3.1.258"/>
    </reaction>
</comment>
<evidence type="ECO:0000256" key="13">
    <source>
        <dbReference type="ARBA" id="ARBA00049454"/>
    </source>
</evidence>
<proteinExistence type="predicted"/>
<feature type="non-terminal residue" evidence="16">
    <location>
        <position position="155"/>
    </location>
</feature>
<evidence type="ECO:0000256" key="14">
    <source>
        <dbReference type="SAM" id="MobiDB-lite"/>
    </source>
</evidence>
<accession>A0AAD7Z809</accession>
<dbReference type="InterPro" id="IPR051556">
    <property type="entry name" value="N-term/lysine_N-AcTrnsfr"/>
</dbReference>
<dbReference type="InterPro" id="IPR016181">
    <property type="entry name" value="Acyl_CoA_acyltransferase"/>
</dbReference>
<comment type="catalytic activity">
    <reaction evidence="12">
        <text>N-terminal L-methionyl-L-leucyl-[protein] + acetyl-CoA = N-terminal N(alpha)-acetyl-L-methionyl-L-leucyl-[protein] + CoA + H(+)</text>
        <dbReference type="Rhea" id="RHEA:50520"/>
        <dbReference type="Rhea" id="RHEA-COMP:12711"/>
        <dbReference type="Rhea" id="RHEA-COMP:12712"/>
        <dbReference type="ChEBI" id="CHEBI:15378"/>
        <dbReference type="ChEBI" id="CHEBI:57287"/>
        <dbReference type="ChEBI" id="CHEBI:57288"/>
        <dbReference type="ChEBI" id="CHEBI:133377"/>
        <dbReference type="ChEBI" id="CHEBI:133378"/>
        <dbReference type="EC" id="2.3.1.258"/>
    </reaction>
</comment>
<feature type="region of interest" description="Disordered" evidence="14">
    <location>
        <begin position="107"/>
        <end position="143"/>
    </location>
</feature>
<keyword evidence="4" id="KW-0012">Acyltransferase</keyword>
<evidence type="ECO:0000256" key="12">
    <source>
        <dbReference type="ARBA" id="ARBA00049103"/>
    </source>
</evidence>
<evidence type="ECO:0000313" key="16">
    <source>
        <dbReference type="EMBL" id="KAJ9575297.1"/>
    </source>
</evidence>
<evidence type="ECO:0000256" key="2">
    <source>
        <dbReference type="ARBA" id="ARBA00022490"/>
    </source>
</evidence>
<dbReference type="SUPFAM" id="SSF55729">
    <property type="entry name" value="Acyl-CoA N-acyltransferases (Nat)"/>
    <property type="match status" value="1"/>
</dbReference>
<keyword evidence="2" id="KW-0963">Cytoplasm</keyword>
<evidence type="ECO:0000256" key="4">
    <source>
        <dbReference type="ARBA" id="ARBA00023315"/>
    </source>
</evidence>
<evidence type="ECO:0000256" key="10">
    <source>
        <dbReference type="ARBA" id="ARBA00048799"/>
    </source>
</evidence>
<reference evidence="16" key="1">
    <citation type="journal article" date="2023" name="IScience">
        <title>Live-bearing cockroach genome reveals convergent evolutionary mechanisms linked to viviparity in insects and beyond.</title>
        <authorList>
            <person name="Fouks B."/>
            <person name="Harrison M.C."/>
            <person name="Mikhailova A.A."/>
            <person name="Marchal E."/>
            <person name="English S."/>
            <person name="Carruthers M."/>
            <person name="Jennings E.C."/>
            <person name="Chiamaka E.L."/>
            <person name="Frigard R.A."/>
            <person name="Pippel M."/>
            <person name="Attardo G.M."/>
            <person name="Benoit J.B."/>
            <person name="Bornberg-Bauer E."/>
            <person name="Tobe S.S."/>
        </authorList>
    </citation>
    <scope>NUCLEOTIDE SEQUENCE</scope>
    <source>
        <strain evidence="16">Stay&amp;Tobe</strain>
    </source>
</reference>
<dbReference type="Pfam" id="PF00583">
    <property type="entry name" value="Acetyltransf_1"/>
    <property type="match status" value="1"/>
</dbReference>
<dbReference type="EMBL" id="JASPKZ010010032">
    <property type="protein sequence ID" value="KAJ9575297.1"/>
    <property type="molecule type" value="Genomic_DNA"/>
</dbReference>
<feature type="domain" description="N-acetyltransferase" evidence="15">
    <location>
        <begin position="1"/>
        <end position="102"/>
    </location>
</feature>
<feature type="non-terminal residue" evidence="16">
    <location>
        <position position="1"/>
    </location>
</feature>
<evidence type="ECO:0000256" key="9">
    <source>
        <dbReference type="ARBA" id="ARBA00048618"/>
    </source>
</evidence>
<comment type="catalytic activity">
    <reaction evidence="9">
        <text>N-terminal L-methionyl-L-lysyl-[protein] + acetyl-CoA = N-terminal N(alpha)-acetyl-L-methionyl-L-lysyl-[protein] + CoA + H(+)</text>
        <dbReference type="Rhea" id="RHEA:50580"/>
        <dbReference type="Rhea" id="RHEA-COMP:12734"/>
        <dbReference type="Rhea" id="RHEA-COMP:12735"/>
        <dbReference type="ChEBI" id="CHEBI:15378"/>
        <dbReference type="ChEBI" id="CHEBI:57287"/>
        <dbReference type="ChEBI" id="CHEBI:57288"/>
        <dbReference type="ChEBI" id="CHEBI:133406"/>
        <dbReference type="ChEBI" id="CHEBI:133407"/>
        <dbReference type="EC" id="2.3.1.258"/>
    </reaction>
</comment>
<evidence type="ECO:0000256" key="7">
    <source>
        <dbReference type="ARBA" id="ARBA00048335"/>
    </source>
</evidence>
<evidence type="ECO:0000256" key="6">
    <source>
        <dbReference type="ARBA" id="ARBA00048251"/>
    </source>
</evidence>
<dbReference type="PANTHER" id="PTHR42919">
    <property type="entry name" value="N-ALPHA-ACETYLTRANSFERASE"/>
    <property type="match status" value="1"/>
</dbReference>